<accession>A0A2I1HY05</accession>
<comment type="function">
    <text evidence="5">Repressor of the lactose catabolism operon. Galactose-6-phosphate is the inducer.</text>
</comment>
<sequence>MTRQDTIVSMIEATGFETVSSLAEALDVNVSTIRRDLEHLAEAGLVRRTHGGAIPIPQDEDTEEFLQDSPNRAEKRAIGPAMAERILDGQSVFIDSGSTCLEVARALDARRVTVVTHDLLVGLEILKKPSLNLVFVGGELLPNRTHMWGPTAIDQLEHIRVNTAVFGANSVMEDGIYASTGYSIELQQKVRSIASTAYFVADSTKFGRNALYKVLGIDAFTAGITDSFLSPISAAAYPIPLIRAEVAQG</sequence>
<name>A0A2I1HY05_9ACTO</name>
<dbReference type="GO" id="GO:0003700">
    <property type="term" value="F:DNA-binding transcription factor activity"/>
    <property type="evidence" value="ECO:0007669"/>
    <property type="project" value="InterPro"/>
</dbReference>
<evidence type="ECO:0000256" key="3">
    <source>
        <dbReference type="ARBA" id="ARBA00023015"/>
    </source>
</evidence>
<comment type="caution">
    <text evidence="7">The sequence shown here is derived from an EMBL/GenBank/DDBJ whole genome shotgun (WGS) entry which is preliminary data.</text>
</comment>
<dbReference type="Pfam" id="PF00455">
    <property type="entry name" value="DeoRC"/>
    <property type="match status" value="1"/>
</dbReference>
<keyword evidence="3" id="KW-0805">Transcription regulation</keyword>
<dbReference type="SMART" id="SM00420">
    <property type="entry name" value="HTH_DEOR"/>
    <property type="match status" value="1"/>
</dbReference>
<protein>
    <recommendedName>
        <fullName evidence="1">Lactose phosphotransferase system repressor</fullName>
    </recommendedName>
</protein>
<dbReference type="PRINTS" id="PR00037">
    <property type="entry name" value="HTHLACR"/>
</dbReference>
<organism evidence="7 8">
    <name type="scientific">Schaalia odontolytica</name>
    <dbReference type="NCBI Taxonomy" id="1660"/>
    <lineage>
        <taxon>Bacteria</taxon>
        <taxon>Bacillati</taxon>
        <taxon>Actinomycetota</taxon>
        <taxon>Actinomycetes</taxon>
        <taxon>Actinomycetales</taxon>
        <taxon>Actinomycetaceae</taxon>
        <taxon>Schaalia</taxon>
    </lineage>
</organism>
<dbReference type="InterPro" id="IPR036388">
    <property type="entry name" value="WH-like_DNA-bd_sf"/>
</dbReference>
<dbReference type="AlphaFoldDB" id="A0A2I1HY05"/>
<reference evidence="7 8" key="1">
    <citation type="submission" date="2017-12" db="EMBL/GenBank/DDBJ databases">
        <title>Phylogenetic diversity of female urinary microbiome.</title>
        <authorList>
            <person name="Thomas-White K."/>
            <person name="Wolfe A.J."/>
        </authorList>
    </citation>
    <scope>NUCLEOTIDE SEQUENCE [LARGE SCALE GENOMIC DNA]</scope>
    <source>
        <strain evidence="7 8">UMB0018</strain>
    </source>
</reference>
<dbReference type="PANTHER" id="PTHR30363:SF4">
    <property type="entry name" value="GLYCEROL-3-PHOSPHATE REGULON REPRESSOR"/>
    <property type="match status" value="1"/>
</dbReference>
<dbReference type="RefSeq" id="WP_082160663.1">
    <property type="nucleotide sequence ID" value="NZ_PKKM01000015.1"/>
</dbReference>
<dbReference type="InterPro" id="IPR014036">
    <property type="entry name" value="DeoR-like_C"/>
</dbReference>
<evidence type="ECO:0000313" key="8">
    <source>
        <dbReference type="Proteomes" id="UP000234198"/>
    </source>
</evidence>
<dbReference type="PANTHER" id="PTHR30363">
    <property type="entry name" value="HTH-TYPE TRANSCRIPTIONAL REGULATOR SRLR-RELATED"/>
    <property type="match status" value="1"/>
</dbReference>
<evidence type="ECO:0000256" key="4">
    <source>
        <dbReference type="ARBA" id="ARBA00023163"/>
    </source>
</evidence>
<dbReference type="PROSITE" id="PS51000">
    <property type="entry name" value="HTH_DEOR_2"/>
    <property type="match status" value="1"/>
</dbReference>
<dbReference type="Pfam" id="PF08220">
    <property type="entry name" value="HTH_DeoR"/>
    <property type="match status" value="1"/>
</dbReference>
<evidence type="ECO:0000259" key="6">
    <source>
        <dbReference type="PROSITE" id="PS51000"/>
    </source>
</evidence>
<evidence type="ECO:0000256" key="2">
    <source>
        <dbReference type="ARBA" id="ARBA00022491"/>
    </source>
</evidence>
<dbReference type="SMART" id="SM01134">
    <property type="entry name" value="DeoRC"/>
    <property type="match status" value="1"/>
</dbReference>
<evidence type="ECO:0000256" key="5">
    <source>
        <dbReference type="ARBA" id="ARBA00024937"/>
    </source>
</evidence>
<dbReference type="Gene3D" id="3.40.50.1360">
    <property type="match status" value="1"/>
</dbReference>
<evidence type="ECO:0000256" key="1">
    <source>
        <dbReference type="ARBA" id="ARBA00021390"/>
    </source>
</evidence>
<gene>
    <name evidence="7" type="ORF">CYJ22_09260</name>
</gene>
<evidence type="ECO:0000313" key="7">
    <source>
        <dbReference type="EMBL" id="PKY63766.1"/>
    </source>
</evidence>
<dbReference type="InterPro" id="IPR001034">
    <property type="entry name" value="DeoR_HTH"/>
</dbReference>
<dbReference type="InterPro" id="IPR036390">
    <property type="entry name" value="WH_DNA-bd_sf"/>
</dbReference>
<feature type="domain" description="HTH deoR-type" evidence="6">
    <location>
        <begin position="1"/>
        <end position="55"/>
    </location>
</feature>
<dbReference type="InterPro" id="IPR037171">
    <property type="entry name" value="NagB/RpiA_transferase-like"/>
</dbReference>
<proteinExistence type="predicted"/>
<dbReference type="SUPFAM" id="SSF100950">
    <property type="entry name" value="NagB/RpiA/CoA transferase-like"/>
    <property type="match status" value="1"/>
</dbReference>
<dbReference type="InterPro" id="IPR050313">
    <property type="entry name" value="Carb_Metab_HTH_regulators"/>
</dbReference>
<dbReference type="Gene3D" id="1.10.10.10">
    <property type="entry name" value="Winged helix-like DNA-binding domain superfamily/Winged helix DNA-binding domain"/>
    <property type="match status" value="1"/>
</dbReference>
<dbReference type="Proteomes" id="UP000234198">
    <property type="component" value="Unassembled WGS sequence"/>
</dbReference>
<dbReference type="EMBL" id="PKKM01000015">
    <property type="protein sequence ID" value="PKY63766.1"/>
    <property type="molecule type" value="Genomic_DNA"/>
</dbReference>
<keyword evidence="4" id="KW-0804">Transcription</keyword>
<dbReference type="SUPFAM" id="SSF46785">
    <property type="entry name" value="Winged helix' DNA-binding domain"/>
    <property type="match status" value="1"/>
</dbReference>
<keyword evidence="2" id="KW-0678">Repressor</keyword>